<organism evidence="10 11">
    <name type="scientific">Companilactobacillus nodensis DSM 19682 = JCM 14932 = NBRC 107160</name>
    <dbReference type="NCBI Taxonomy" id="1423775"/>
    <lineage>
        <taxon>Bacteria</taxon>
        <taxon>Bacillati</taxon>
        <taxon>Bacillota</taxon>
        <taxon>Bacilli</taxon>
        <taxon>Lactobacillales</taxon>
        <taxon>Lactobacillaceae</taxon>
        <taxon>Companilactobacillus</taxon>
    </lineage>
</organism>
<evidence type="ECO:0000313" key="10">
    <source>
        <dbReference type="EMBL" id="KRK81225.1"/>
    </source>
</evidence>
<dbReference type="GO" id="GO:0004373">
    <property type="term" value="F:alpha-1,4-glucan glucosyltransferase (UDP-glucose donor) activity"/>
    <property type="evidence" value="ECO:0007669"/>
    <property type="project" value="InterPro"/>
</dbReference>
<proteinExistence type="inferred from homology"/>
<dbReference type="NCBIfam" id="NF001898">
    <property type="entry name" value="PRK00654.1-1"/>
    <property type="match status" value="1"/>
</dbReference>
<evidence type="ECO:0000256" key="3">
    <source>
        <dbReference type="ARBA" id="ARBA00010281"/>
    </source>
</evidence>
<comment type="catalytic activity">
    <reaction evidence="1 7">
        <text>[(1-&gt;4)-alpha-D-glucosyl](n) + ADP-alpha-D-glucose = [(1-&gt;4)-alpha-D-glucosyl](n+1) + ADP + H(+)</text>
        <dbReference type="Rhea" id="RHEA:18189"/>
        <dbReference type="Rhea" id="RHEA-COMP:9584"/>
        <dbReference type="Rhea" id="RHEA-COMP:9587"/>
        <dbReference type="ChEBI" id="CHEBI:15378"/>
        <dbReference type="ChEBI" id="CHEBI:15444"/>
        <dbReference type="ChEBI" id="CHEBI:57498"/>
        <dbReference type="ChEBI" id="CHEBI:456216"/>
        <dbReference type="EC" id="2.4.1.21"/>
    </reaction>
</comment>
<dbReference type="InterPro" id="IPR013534">
    <property type="entry name" value="Starch_synth_cat_dom"/>
</dbReference>
<dbReference type="AlphaFoldDB" id="A0A0R1KJY8"/>
<dbReference type="UniPathway" id="UPA00164"/>
<dbReference type="InterPro" id="IPR011835">
    <property type="entry name" value="GS/SS"/>
</dbReference>
<comment type="caution">
    <text evidence="10">The sequence shown here is derived from an EMBL/GenBank/DDBJ whole genome shotgun (WGS) entry which is preliminary data.</text>
</comment>
<dbReference type="PATRIC" id="fig|1423775.4.peg.834"/>
<dbReference type="HAMAP" id="MF_00484">
    <property type="entry name" value="Glycogen_synth"/>
    <property type="match status" value="1"/>
</dbReference>
<reference evidence="10 11" key="1">
    <citation type="journal article" date="2015" name="Genome Announc.">
        <title>Expanding the biotechnology potential of lactobacilli through comparative genomics of 213 strains and associated genera.</title>
        <authorList>
            <person name="Sun Z."/>
            <person name="Harris H.M."/>
            <person name="McCann A."/>
            <person name="Guo C."/>
            <person name="Argimon S."/>
            <person name="Zhang W."/>
            <person name="Yang X."/>
            <person name="Jeffery I.B."/>
            <person name="Cooney J.C."/>
            <person name="Kagawa T.F."/>
            <person name="Liu W."/>
            <person name="Song Y."/>
            <person name="Salvetti E."/>
            <person name="Wrobel A."/>
            <person name="Rasinkangas P."/>
            <person name="Parkhill J."/>
            <person name="Rea M.C."/>
            <person name="O'Sullivan O."/>
            <person name="Ritari J."/>
            <person name="Douillard F.P."/>
            <person name="Paul Ross R."/>
            <person name="Yang R."/>
            <person name="Briner A.E."/>
            <person name="Felis G.E."/>
            <person name="de Vos W.M."/>
            <person name="Barrangou R."/>
            <person name="Klaenhammer T.R."/>
            <person name="Caufield P.W."/>
            <person name="Cui Y."/>
            <person name="Zhang H."/>
            <person name="O'Toole P.W."/>
        </authorList>
    </citation>
    <scope>NUCLEOTIDE SEQUENCE [LARGE SCALE GENOMIC DNA]</scope>
    <source>
        <strain evidence="10 11">DSM 19682</strain>
    </source>
</reference>
<dbReference type="CDD" id="cd03791">
    <property type="entry name" value="GT5_Glycogen_synthase_DULL1-like"/>
    <property type="match status" value="1"/>
</dbReference>
<dbReference type="NCBIfam" id="TIGR02095">
    <property type="entry name" value="glgA"/>
    <property type="match status" value="1"/>
</dbReference>
<evidence type="ECO:0000256" key="7">
    <source>
        <dbReference type="HAMAP-Rule" id="MF_00484"/>
    </source>
</evidence>
<dbReference type="Pfam" id="PF00534">
    <property type="entry name" value="Glycos_transf_1"/>
    <property type="match status" value="1"/>
</dbReference>
<keyword evidence="5 7" id="KW-0808">Transferase</keyword>
<evidence type="ECO:0000256" key="4">
    <source>
        <dbReference type="ARBA" id="ARBA00022676"/>
    </source>
</evidence>
<sequence>MSKVLFAAAEAAPFYKTGGLGDVSLALPKALIKNGVELRVVIPYYKKLFPEQYRSELKDLMYFQVQVGANAKYCGIKTLKLDGVEYYLIDNEEYFGRDGIYGYWDDGERFAFYQLAICEMLEKVNYIPNVIHCNDWHTAFIPVLLKDKYNWIDSYRHIKTVLTIHNIQFQGVYDPVILGSLFGIGTETFDEGSVEYYGNVNFMKGGIYYADAVTTVSPSYAQEIQTPEFGESLDGILRDNSYKLQGIVNGIDTQVYDPATDPNIYSHYQVDDMTNKLKDKHALQKSLGLPQVDVPVFAVVSRLTRQKGMDLLLDSLNDFLHEHDAQVIVLGTGDPDLEDGFRGYQVAFPDKFVAAIEFDVKLAQQIYAGSDIFVMPSAFEPCGLSQMMAMRYGSVPLVHSVGGLRDTVKPYNHFTGAGTGFGFTDYRASVLSKMMNKAYDLYHDDPKAWQKLRFQGMKQDFGWQKSAQKYRQLYQELSE</sequence>
<name>A0A0R1KJY8_9LACO</name>
<dbReference type="NCBIfam" id="NF001899">
    <property type="entry name" value="PRK00654.1-2"/>
    <property type="match status" value="1"/>
</dbReference>
<dbReference type="SUPFAM" id="SSF53756">
    <property type="entry name" value="UDP-Glycosyltransferase/glycogen phosphorylase"/>
    <property type="match status" value="1"/>
</dbReference>
<dbReference type="InterPro" id="IPR001296">
    <property type="entry name" value="Glyco_trans_1"/>
</dbReference>
<keyword evidence="4 7" id="KW-0328">Glycosyltransferase</keyword>
<dbReference type="GO" id="GO:0005978">
    <property type="term" value="P:glycogen biosynthetic process"/>
    <property type="evidence" value="ECO:0007669"/>
    <property type="project" value="UniProtKB-UniRule"/>
</dbReference>
<dbReference type="GO" id="GO:0009011">
    <property type="term" value="F:alpha-1,4-glucan glucosyltransferase (ADP-glucose donor) activity"/>
    <property type="evidence" value="ECO:0007669"/>
    <property type="project" value="UniProtKB-UniRule"/>
</dbReference>
<dbReference type="eggNOG" id="COG0297">
    <property type="taxonomic scope" value="Bacteria"/>
</dbReference>
<evidence type="ECO:0000259" key="9">
    <source>
        <dbReference type="Pfam" id="PF08323"/>
    </source>
</evidence>
<evidence type="ECO:0000313" key="11">
    <source>
        <dbReference type="Proteomes" id="UP000051248"/>
    </source>
</evidence>
<feature type="binding site" evidence="7">
    <location>
        <position position="16"/>
    </location>
    <ligand>
        <name>ADP-alpha-D-glucose</name>
        <dbReference type="ChEBI" id="CHEBI:57498"/>
    </ligand>
</feature>
<feature type="domain" description="Glycosyl transferase family 1" evidence="8">
    <location>
        <begin position="293"/>
        <end position="441"/>
    </location>
</feature>
<dbReference type="RefSeq" id="WP_025023405.1">
    <property type="nucleotide sequence ID" value="NZ_AZDZ01000001.1"/>
</dbReference>
<comment type="pathway">
    <text evidence="7">Glycan biosynthesis; glycogen biosynthesis.</text>
</comment>
<evidence type="ECO:0000256" key="5">
    <source>
        <dbReference type="ARBA" id="ARBA00022679"/>
    </source>
</evidence>
<evidence type="ECO:0000256" key="1">
    <source>
        <dbReference type="ARBA" id="ARBA00001478"/>
    </source>
</evidence>
<comment type="similarity">
    <text evidence="3 7">Belongs to the glycosyltransferase 1 family. Bacterial/plant glycogen synthase subfamily.</text>
</comment>
<dbReference type="Pfam" id="PF08323">
    <property type="entry name" value="Glyco_transf_5"/>
    <property type="match status" value="1"/>
</dbReference>
<dbReference type="PANTHER" id="PTHR45825">
    <property type="entry name" value="GRANULE-BOUND STARCH SYNTHASE 1, CHLOROPLASTIC/AMYLOPLASTIC"/>
    <property type="match status" value="1"/>
</dbReference>
<gene>
    <name evidence="7" type="primary">glgA</name>
    <name evidence="10" type="ORF">FD03_GL000817</name>
</gene>
<evidence type="ECO:0000256" key="6">
    <source>
        <dbReference type="ARBA" id="ARBA00023056"/>
    </source>
</evidence>
<accession>A0A0R1KJY8</accession>
<dbReference type="STRING" id="1423775.FD03_GL000817"/>
<dbReference type="Proteomes" id="UP000051248">
    <property type="component" value="Unassembled WGS sequence"/>
</dbReference>
<evidence type="ECO:0000259" key="8">
    <source>
        <dbReference type="Pfam" id="PF00534"/>
    </source>
</evidence>
<feature type="domain" description="Starch synthase catalytic" evidence="9">
    <location>
        <begin position="3"/>
        <end position="238"/>
    </location>
</feature>
<dbReference type="PANTHER" id="PTHR45825:SF11">
    <property type="entry name" value="ALPHA AMYLASE DOMAIN-CONTAINING PROTEIN"/>
    <property type="match status" value="1"/>
</dbReference>
<dbReference type="OrthoDB" id="9808590at2"/>
<keyword evidence="6 7" id="KW-0320">Glycogen biosynthesis</keyword>
<dbReference type="EMBL" id="AZDZ01000001">
    <property type="protein sequence ID" value="KRK81225.1"/>
    <property type="molecule type" value="Genomic_DNA"/>
</dbReference>
<dbReference type="Gene3D" id="3.40.50.2000">
    <property type="entry name" value="Glycogen Phosphorylase B"/>
    <property type="match status" value="2"/>
</dbReference>
<protein>
    <recommendedName>
        <fullName evidence="7">Glycogen synthase</fullName>
        <ecNumber evidence="7">2.4.1.21</ecNumber>
    </recommendedName>
    <alternativeName>
        <fullName evidence="7">Starch [bacterial glycogen] synthase</fullName>
    </alternativeName>
</protein>
<keyword evidence="11" id="KW-1185">Reference proteome</keyword>
<dbReference type="EC" id="2.4.1.21" evidence="7"/>
<evidence type="ECO:0000256" key="2">
    <source>
        <dbReference type="ARBA" id="ARBA00002764"/>
    </source>
</evidence>
<comment type="function">
    <text evidence="2 7">Synthesizes alpha-1,4-glucan chains using ADP-glucose.</text>
</comment>